<organism evidence="1">
    <name type="scientific">marine metagenome</name>
    <dbReference type="NCBI Taxonomy" id="408172"/>
    <lineage>
        <taxon>unclassified sequences</taxon>
        <taxon>metagenomes</taxon>
        <taxon>ecological metagenomes</taxon>
    </lineage>
</organism>
<gene>
    <name evidence="1" type="ORF">METZ01_LOCUS380846</name>
</gene>
<dbReference type="Pfam" id="PF01041">
    <property type="entry name" value="DegT_DnrJ_EryC1"/>
    <property type="match status" value="1"/>
</dbReference>
<dbReference type="GO" id="GO:0030170">
    <property type="term" value="F:pyridoxal phosphate binding"/>
    <property type="evidence" value="ECO:0007669"/>
    <property type="project" value="TreeGrafter"/>
</dbReference>
<evidence type="ECO:0000313" key="1">
    <source>
        <dbReference type="EMBL" id="SVD27992.1"/>
    </source>
</evidence>
<protein>
    <recommendedName>
        <fullName evidence="2">DegT/DnrJ/EryC1/StrS aminotransferase family protein</fullName>
    </recommendedName>
</protein>
<dbReference type="InterPro" id="IPR000653">
    <property type="entry name" value="DegT/StrS_aminotransferase"/>
</dbReference>
<dbReference type="PANTHER" id="PTHR30244">
    <property type="entry name" value="TRANSAMINASE"/>
    <property type="match status" value="1"/>
</dbReference>
<proteinExistence type="predicted"/>
<evidence type="ECO:0008006" key="2">
    <source>
        <dbReference type="Google" id="ProtNLM"/>
    </source>
</evidence>
<name>A0A382U1Z2_9ZZZZ</name>
<feature type="non-terminal residue" evidence="1">
    <location>
        <position position="135"/>
    </location>
</feature>
<reference evidence="1" key="1">
    <citation type="submission" date="2018-05" db="EMBL/GenBank/DDBJ databases">
        <authorList>
            <person name="Lanie J.A."/>
            <person name="Ng W.-L."/>
            <person name="Kazmierczak K.M."/>
            <person name="Andrzejewski T.M."/>
            <person name="Davidsen T.M."/>
            <person name="Wayne K.J."/>
            <person name="Tettelin H."/>
            <person name="Glass J.I."/>
            <person name="Rusch D."/>
            <person name="Podicherti R."/>
            <person name="Tsui H.-C.T."/>
            <person name="Winkler M.E."/>
        </authorList>
    </citation>
    <scope>NUCLEOTIDE SEQUENCE</scope>
</reference>
<dbReference type="Gene3D" id="3.40.640.10">
    <property type="entry name" value="Type I PLP-dependent aspartate aminotransferase-like (Major domain)"/>
    <property type="match status" value="1"/>
</dbReference>
<accession>A0A382U1Z2</accession>
<dbReference type="GO" id="GO:0008483">
    <property type="term" value="F:transaminase activity"/>
    <property type="evidence" value="ECO:0007669"/>
    <property type="project" value="TreeGrafter"/>
</dbReference>
<dbReference type="AlphaFoldDB" id="A0A382U1Z2"/>
<dbReference type="InterPro" id="IPR015424">
    <property type="entry name" value="PyrdxlP-dep_Trfase"/>
</dbReference>
<dbReference type="PANTHER" id="PTHR30244:SF34">
    <property type="entry name" value="DTDP-4-AMINO-4,6-DIDEOXYGALACTOSE TRANSAMINASE"/>
    <property type="match status" value="1"/>
</dbReference>
<dbReference type="EMBL" id="UINC01140692">
    <property type="protein sequence ID" value="SVD27992.1"/>
    <property type="molecule type" value="Genomic_DNA"/>
</dbReference>
<dbReference type="InterPro" id="IPR015421">
    <property type="entry name" value="PyrdxlP-dep_Trfase_major"/>
</dbReference>
<sequence length="135" mass="15134">MEENKWKLPLYKIYSDDEDVNLVTKIIKRGERWAIGPEIEEFENEIKNYVGVDYCLTLNSGTSALHALLLAYDIGKNDEVIVPSFSFISTANSVLFVDGIPKFSDIEDDTLGLDPNLVSNNITAKTKAIIPMDYA</sequence>
<dbReference type="GO" id="GO:0000271">
    <property type="term" value="P:polysaccharide biosynthetic process"/>
    <property type="evidence" value="ECO:0007669"/>
    <property type="project" value="TreeGrafter"/>
</dbReference>
<dbReference type="SUPFAM" id="SSF53383">
    <property type="entry name" value="PLP-dependent transferases"/>
    <property type="match status" value="1"/>
</dbReference>